<accession>A0A9P5XGH9</accession>
<evidence type="ECO:0000313" key="1">
    <source>
        <dbReference type="EMBL" id="KAF9449802.1"/>
    </source>
</evidence>
<dbReference type="AlphaFoldDB" id="A0A9P5XGH9"/>
<dbReference type="EMBL" id="MU151120">
    <property type="protein sequence ID" value="KAF9449802.1"/>
    <property type="molecule type" value="Genomic_DNA"/>
</dbReference>
<gene>
    <name evidence="1" type="ORF">P691DRAFT_851164</name>
</gene>
<sequence>MAVRIRGSLLPLDEGANVARSKSGITVADSGDSSAHPVPKREKLGYAGWGNTAANVQRKSTREATTIDLIVLSASGEDSIYAVPPLVVLEISVKRLREHTAHFYTGCPCLWCHVVLRLRKLGTPAPSTNVYGSPVQVGPAPLSSPNIVTISAYQDSACDRLWSVQYLRESDERAVDHIGTSHGSFTTSFQGQQTIRLDVFLFFPSPGTSILDLYMMLSAPSSDMKICVRLRFIDAGLSLQPPAPSLGRGLFLNNMPRRYWSMRVWIYFVGRILCDPSF</sequence>
<organism evidence="1 2">
    <name type="scientific">Macrolepiota fuliginosa MF-IS2</name>
    <dbReference type="NCBI Taxonomy" id="1400762"/>
    <lineage>
        <taxon>Eukaryota</taxon>
        <taxon>Fungi</taxon>
        <taxon>Dikarya</taxon>
        <taxon>Basidiomycota</taxon>
        <taxon>Agaricomycotina</taxon>
        <taxon>Agaricomycetes</taxon>
        <taxon>Agaricomycetidae</taxon>
        <taxon>Agaricales</taxon>
        <taxon>Agaricineae</taxon>
        <taxon>Agaricaceae</taxon>
        <taxon>Macrolepiota</taxon>
    </lineage>
</organism>
<evidence type="ECO:0000313" key="2">
    <source>
        <dbReference type="Proteomes" id="UP000807342"/>
    </source>
</evidence>
<keyword evidence="2" id="KW-1185">Reference proteome</keyword>
<comment type="caution">
    <text evidence="1">The sequence shown here is derived from an EMBL/GenBank/DDBJ whole genome shotgun (WGS) entry which is preliminary data.</text>
</comment>
<proteinExistence type="predicted"/>
<protein>
    <submittedName>
        <fullName evidence="1">Uncharacterized protein</fullName>
    </submittedName>
</protein>
<reference evidence="1" key="1">
    <citation type="submission" date="2020-11" db="EMBL/GenBank/DDBJ databases">
        <authorList>
            <consortium name="DOE Joint Genome Institute"/>
            <person name="Ahrendt S."/>
            <person name="Riley R."/>
            <person name="Andreopoulos W."/>
            <person name="Labutti K."/>
            <person name="Pangilinan J."/>
            <person name="Ruiz-Duenas F.J."/>
            <person name="Barrasa J.M."/>
            <person name="Sanchez-Garcia M."/>
            <person name="Camarero S."/>
            <person name="Miyauchi S."/>
            <person name="Serrano A."/>
            <person name="Linde D."/>
            <person name="Babiker R."/>
            <person name="Drula E."/>
            <person name="Ayuso-Fernandez I."/>
            <person name="Pacheco R."/>
            <person name="Padilla G."/>
            <person name="Ferreira P."/>
            <person name="Barriuso J."/>
            <person name="Kellner H."/>
            <person name="Castanera R."/>
            <person name="Alfaro M."/>
            <person name="Ramirez L."/>
            <person name="Pisabarro A.G."/>
            <person name="Kuo A."/>
            <person name="Tritt A."/>
            <person name="Lipzen A."/>
            <person name="He G."/>
            <person name="Yan M."/>
            <person name="Ng V."/>
            <person name="Cullen D."/>
            <person name="Martin F."/>
            <person name="Rosso M.-N."/>
            <person name="Henrissat B."/>
            <person name="Hibbett D."/>
            <person name="Martinez A.T."/>
            <person name="Grigoriev I.V."/>
        </authorList>
    </citation>
    <scope>NUCLEOTIDE SEQUENCE</scope>
    <source>
        <strain evidence="1">MF-IS2</strain>
    </source>
</reference>
<dbReference type="Proteomes" id="UP000807342">
    <property type="component" value="Unassembled WGS sequence"/>
</dbReference>
<name>A0A9P5XGH9_9AGAR</name>